<protein>
    <submittedName>
        <fullName evidence="1">Uncharacterized protein</fullName>
    </submittedName>
</protein>
<dbReference type="EMBL" id="CAMAPF010000964">
    <property type="protein sequence ID" value="CAH9131198.1"/>
    <property type="molecule type" value="Genomic_DNA"/>
</dbReference>
<sequence length="148" mass="16574">MSLGKSYARAVFKTTSSAARRTERMMELTLGDPEGNRLRCVLWNKYIDQYMEFVTENVGVPVYVIFQLYRPKRYQGTLSVSSSFDMSKLIINGRSSEFTEFQSEFPADGDDSVTATTITLSSNGDGSREDVLAGQAVRQQPSPIILFC</sequence>
<comment type="caution">
    <text evidence="1">The sequence shown here is derived from an EMBL/GenBank/DDBJ whole genome shotgun (WGS) entry which is preliminary data.</text>
</comment>
<evidence type="ECO:0000313" key="2">
    <source>
        <dbReference type="Proteomes" id="UP001152523"/>
    </source>
</evidence>
<accession>A0AAV0F716</accession>
<dbReference type="SUPFAM" id="SSF50249">
    <property type="entry name" value="Nucleic acid-binding proteins"/>
    <property type="match status" value="1"/>
</dbReference>
<proteinExistence type="predicted"/>
<dbReference type="Gene3D" id="2.40.50.140">
    <property type="entry name" value="Nucleic acid-binding proteins"/>
    <property type="match status" value="1"/>
</dbReference>
<gene>
    <name evidence="1" type="ORF">CEPIT_LOCUS31223</name>
</gene>
<dbReference type="AlphaFoldDB" id="A0AAV0F716"/>
<organism evidence="1 2">
    <name type="scientific">Cuscuta epithymum</name>
    <dbReference type="NCBI Taxonomy" id="186058"/>
    <lineage>
        <taxon>Eukaryota</taxon>
        <taxon>Viridiplantae</taxon>
        <taxon>Streptophyta</taxon>
        <taxon>Embryophyta</taxon>
        <taxon>Tracheophyta</taxon>
        <taxon>Spermatophyta</taxon>
        <taxon>Magnoliopsida</taxon>
        <taxon>eudicotyledons</taxon>
        <taxon>Gunneridae</taxon>
        <taxon>Pentapetalae</taxon>
        <taxon>asterids</taxon>
        <taxon>lamiids</taxon>
        <taxon>Solanales</taxon>
        <taxon>Convolvulaceae</taxon>
        <taxon>Cuscuteae</taxon>
        <taxon>Cuscuta</taxon>
        <taxon>Cuscuta subgen. Cuscuta</taxon>
    </lineage>
</organism>
<reference evidence="1" key="1">
    <citation type="submission" date="2022-07" db="EMBL/GenBank/DDBJ databases">
        <authorList>
            <person name="Macas J."/>
            <person name="Novak P."/>
            <person name="Neumann P."/>
        </authorList>
    </citation>
    <scope>NUCLEOTIDE SEQUENCE</scope>
</reference>
<dbReference type="Proteomes" id="UP001152523">
    <property type="component" value="Unassembled WGS sequence"/>
</dbReference>
<name>A0AAV0F716_9ASTE</name>
<keyword evidence="2" id="KW-1185">Reference proteome</keyword>
<evidence type="ECO:0000313" key="1">
    <source>
        <dbReference type="EMBL" id="CAH9131198.1"/>
    </source>
</evidence>
<dbReference type="CDD" id="cd04481">
    <property type="entry name" value="RPA1_DBD_B_like"/>
    <property type="match status" value="1"/>
</dbReference>
<dbReference type="InterPro" id="IPR012340">
    <property type="entry name" value="NA-bd_OB-fold"/>
</dbReference>